<dbReference type="AlphaFoldDB" id="A0A812XTH4"/>
<dbReference type="EMBL" id="CAJNIZ010046216">
    <property type="protein sequence ID" value="CAE7743098.1"/>
    <property type="molecule type" value="Genomic_DNA"/>
</dbReference>
<dbReference type="GO" id="GO:0004197">
    <property type="term" value="F:cysteine-type endopeptidase activity"/>
    <property type="evidence" value="ECO:0007669"/>
    <property type="project" value="InterPro"/>
</dbReference>
<dbReference type="InterPro" id="IPR050452">
    <property type="entry name" value="Metacaspase"/>
</dbReference>
<dbReference type="Proteomes" id="UP000649617">
    <property type="component" value="Unassembled WGS sequence"/>
</dbReference>
<dbReference type="GO" id="GO:0006508">
    <property type="term" value="P:proteolysis"/>
    <property type="evidence" value="ECO:0007669"/>
    <property type="project" value="InterPro"/>
</dbReference>
<organism evidence="4 5">
    <name type="scientific">Symbiodinium pilosum</name>
    <name type="common">Dinoflagellate</name>
    <dbReference type="NCBI Taxonomy" id="2952"/>
    <lineage>
        <taxon>Eukaryota</taxon>
        <taxon>Sar</taxon>
        <taxon>Alveolata</taxon>
        <taxon>Dinophyceae</taxon>
        <taxon>Suessiales</taxon>
        <taxon>Symbiodiniaceae</taxon>
        <taxon>Symbiodinium</taxon>
    </lineage>
</organism>
<evidence type="ECO:0000313" key="4">
    <source>
        <dbReference type="EMBL" id="CAE7743098.1"/>
    </source>
</evidence>
<dbReference type="InterPro" id="IPR029030">
    <property type="entry name" value="Caspase-like_dom_sf"/>
</dbReference>
<evidence type="ECO:0000313" key="5">
    <source>
        <dbReference type="Proteomes" id="UP000649617"/>
    </source>
</evidence>
<gene>
    <name evidence="4" type="primary">casA</name>
    <name evidence="4" type="ORF">SPIL2461_LOCUS21412</name>
</gene>
<feature type="compositionally biased region" description="Low complexity" evidence="2">
    <location>
        <begin position="184"/>
        <end position="207"/>
    </location>
</feature>
<dbReference type="PANTHER" id="PTHR48104:SF30">
    <property type="entry name" value="METACASPASE-1"/>
    <property type="match status" value="1"/>
</dbReference>
<name>A0A812XTH4_SYMPI</name>
<dbReference type="OrthoDB" id="3223806at2759"/>
<accession>A0A812XTH4</accession>
<dbReference type="Pfam" id="PF00656">
    <property type="entry name" value="Peptidase_C14"/>
    <property type="match status" value="1"/>
</dbReference>
<feature type="domain" description="Peptidase C14 caspase" evidence="3">
    <location>
        <begin position="281"/>
        <end position="511"/>
    </location>
</feature>
<evidence type="ECO:0000256" key="2">
    <source>
        <dbReference type="SAM" id="MobiDB-lite"/>
    </source>
</evidence>
<protein>
    <submittedName>
        <fullName evidence="4">CasA protein</fullName>
    </submittedName>
</protein>
<comment type="caution">
    <text evidence="4">The sequence shown here is derived from an EMBL/GenBank/DDBJ whole genome shotgun (WGS) entry which is preliminary data.</text>
</comment>
<feature type="region of interest" description="Disordered" evidence="2">
    <location>
        <begin position="162"/>
        <end position="236"/>
    </location>
</feature>
<reference evidence="4" key="1">
    <citation type="submission" date="2021-02" db="EMBL/GenBank/DDBJ databases">
        <authorList>
            <person name="Dougan E. K."/>
            <person name="Rhodes N."/>
            <person name="Thang M."/>
            <person name="Chan C."/>
        </authorList>
    </citation>
    <scope>NUCLEOTIDE SEQUENCE</scope>
</reference>
<sequence length="542" mass="58938">MQLEIIVKQAVGLKHDGRHCVEFLLDNHAPQRTRWVDDLYDTQGLVVQPKNFHSSRCTITLRAEKEAYKDSFIHLTLFHQRNIRDDKRAAEAHLPFSGVANGFKGWVGLEHKDKYGGKLYIEANLKESMPAPAPPRPKAVVMPSPDDAEIAEQMAILASIQASQASQASSQPAQTSRPVSHGQSVSTATATAGVAATTSPAWPWPDSSDSHAQPSWPDWPGANPKQELPVPPSPAPEPVLPALPEWISWLDYKAALDTGKAGTLAAPQGAISGGPAKPTGRRKALLIGLNYPGTAAELRNGGNDVERVAAVLARLGFPEEWTLKLTDDAPASPEVAPTKRNFIGAMRWLTHNLAPGDVLFFHFSGHATQEDDEGNVPGGDALCPADFSEAGSISSELVCKMLVQPLPPYVRLTMLIDCCIPCLCPELPLLYDLQQDRWVLGSATASHGDVICLAAVGSEMTMEDLQQIRAAEQGLVTSAFLQAMQQLAQQRKGPVTYQELVSEASQHLQPYAHRGLQLSVTQMFDPNVRTFRFFDAIQSKVR</sequence>
<comment type="similarity">
    <text evidence="1">Belongs to the peptidase C14B family.</text>
</comment>
<dbReference type="GO" id="GO:0005737">
    <property type="term" value="C:cytoplasm"/>
    <property type="evidence" value="ECO:0007669"/>
    <property type="project" value="TreeGrafter"/>
</dbReference>
<dbReference type="InterPro" id="IPR011600">
    <property type="entry name" value="Pept_C14_caspase"/>
</dbReference>
<dbReference type="Gene3D" id="3.40.50.12660">
    <property type="match status" value="1"/>
</dbReference>
<feature type="compositionally biased region" description="Low complexity" evidence="2">
    <location>
        <begin position="162"/>
        <end position="176"/>
    </location>
</feature>
<keyword evidence="5" id="KW-1185">Reference proteome</keyword>
<evidence type="ECO:0000256" key="1">
    <source>
        <dbReference type="ARBA" id="ARBA00009005"/>
    </source>
</evidence>
<proteinExistence type="inferred from homology"/>
<dbReference type="SUPFAM" id="SSF52129">
    <property type="entry name" value="Caspase-like"/>
    <property type="match status" value="1"/>
</dbReference>
<dbReference type="PANTHER" id="PTHR48104">
    <property type="entry name" value="METACASPASE-4"/>
    <property type="match status" value="1"/>
</dbReference>
<evidence type="ECO:0000259" key="3">
    <source>
        <dbReference type="Pfam" id="PF00656"/>
    </source>
</evidence>